<sequence>MAGEDAEICGFLDAKLPGNRGMTQRVRKRSLAPWKVWRRHWCSVRKLGPGLGIEVRLDCGISSGGATVPKDRDNAIKIPTDAIICRTESRSKQFAFGIFPPSERKPLLYLCGNSETESQRWMANLRQVLKPRRHRFMEGMFHVSMVDNAHSRGAGLTGLHGDLVASRLGVFVKDVNSGEIKESLEWKELSQFHLPAAGRPEDVKRICVIHTSKEFRGGVGELHLFCFEAVRLLQDFLTQGRGPRHKHLNERPLSLSEGDLRISIHNDGDSGTCPVLKSKVASSLISAGLGLLLSTRSGSEAKLLDDISENKILGNVSRSKINICTRAVDNVYQPEPASIPNIGSSLEELEEPCPRRVSNISVASGIYEEIMDEIDPSRTIKMPFNLYEDPEELLFGPCGPRQPPPPLPPRQRCGSGSTRNGSISDDGLDSEGGTRSATPSTQEDTTPTPTPEDKTNTNHTPIDNAEYVPMSPRLKDIMQQDQNPAQEDFYMIMR</sequence>
<organism evidence="4">
    <name type="scientific">Neodiprion lecontei</name>
    <name type="common">Redheaded pine sawfly</name>
    <dbReference type="NCBI Taxonomy" id="441921"/>
    <lineage>
        <taxon>Eukaryota</taxon>
        <taxon>Metazoa</taxon>
        <taxon>Ecdysozoa</taxon>
        <taxon>Arthropoda</taxon>
        <taxon>Hexapoda</taxon>
        <taxon>Insecta</taxon>
        <taxon>Pterygota</taxon>
        <taxon>Neoptera</taxon>
        <taxon>Endopterygota</taxon>
        <taxon>Hymenoptera</taxon>
        <taxon>Tenthredinoidea</taxon>
        <taxon>Diprionidae</taxon>
        <taxon>Diprioninae</taxon>
        <taxon>Neodiprion</taxon>
    </lineage>
</organism>
<protein>
    <submittedName>
        <fullName evidence="4">Uncharacterized protein LOC107222089</fullName>
    </submittedName>
</protein>
<evidence type="ECO:0000313" key="4">
    <source>
        <dbReference type="RefSeq" id="XP_015516790.1"/>
    </source>
</evidence>
<evidence type="ECO:0000259" key="2">
    <source>
        <dbReference type="PROSITE" id="PS50003"/>
    </source>
</evidence>
<feature type="compositionally biased region" description="Pro residues" evidence="1">
    <location>
        <begin position="400"/>
        <end position="409"/>
    </location>
</feature>
<accession>A0A6J0BQH2</accession>
<evidence type="ECO:0000313" key="3">
    <source>
        <dbReference type="Proteomes" id="UP000829291"/>
    </source>
</evidence>
<feature type="region of interest" description="Disordered" evidence="1">
    <location>
        <begin position="393"/>
        <end position="494"/>
    </location>
</feature>
<dbReference type="SUPFAM" id="SSF50729">
    <property type="entry name" value="PH domain-like"/>
    <property type="match status" value="1"/>
</dbReference>
<name>A0A6J0BQH2_NEOLC</name>
<dbReference type="AlphaFoldDB" id="A0A6J0BQH2"/>
<dbReference type="GeneID" id="107222089"/>
<dbReference type="OrthoDB" id="6077994at2759"/>
<evidence type="ECO:0000256" key="1">
    <source>
        <dbReference type="SAM" id="MobiDB-lite"/>
    </source>
</evidence>
<reference evidence="4" key="1">
    <citation type="submission" date="2025-08" db="UniProtKB">
        <authorList>
            <consortium name="RefSeq"/>
        </authorList>
    </citation>
    <scope>IDENTIFICATION</scope>
    <source>
        <tissue evidence="4">Thorax and Abdomen</tissue>
    </source>
</reference>
<dbReference type="Proteomes" id="UP000829291">
    <property type="component" value="Chromosome 5"/>
</dbReference>
<dbReference type="KEGG" id="nlo:107222089"/>
<dbReference type="CDD" id="cd00821">
    <property type="entry name" value="PH"/>
    <property type="match status" value="1"/>
</dbReference>
<feature type="domain" description="PH" evidence="2">
    <location>
        <begin position="5"/>
        <end position="130"/>
    </location>
</feature>
<dbReference type="InParanoid" id="A0A6J0BQH2"/>
<proteinExistence type="predicted"/>
<keyword evidence="3" id="KW-1185">Reference proteome</keyword>
<dbReference type="RefSeq" id="XP_015516790.1">
    <property type="nucleotide sequence ID" value="XM_015661304.2"/>
</dbReference>
<gene>
    <name evidence="4" type="primary">LOC107222089</name>
</gene>
<dbReference type="InterPro" id="IPR001849">
    <property type="entry name" value="PH_domain"/>
</dbReference>
<dbReference type="PROSITE" id="PS50003">
    <property type="entry name" value="PH_DOMAIN"/>
    <property type="match status" value="1"/>
</dbReference>
<feature type="compositionally biased region" description="Low complexity" evidence="1">
    <location>
        <begin position="438"/>
        <end position="447"/>
    </location>
</feature>